<proteinExistence type="predicted"/>
<sequence>MYVKNNLILSSNFNGLKDLILKRPPSQSVKPPNLNCSQIFANNQTYIKEAAKNRFSLKQFDDDYLSLSCDDIRKRGLYPSQPSSPEEGAYPIAFARNVFEDYISQELFFRMTYQPQNHYCFAVDSKATDLQVKLIQLSLCFPNVYVTRKRFDMNSNGLHGSSSHFECMKRLATKDFKYLFLLQTQELPTKTNWEFVQILTAMNSVLTMRFVPEKYFITRSVKLDQDWTYKNLNFFYEGDPRRTDTTIQNMTVQHQAGLYQAGMAKETVEYLVNNVNLTTFLNQMNVKDKFGVDEVFWQTLMSDNILAIPGYVPRECLLKYYPPNEYINRHTLWGGPGPGGDVHHSIATRSIEDMHLVLKLHEFFAYRYRASFDLGAIFCHAEYIIAKQQNKIRSSVDLKFYSNLKQSVFGRRQKRNALDEVEKQIIKDKIEDKIAENVVNHVQDKFMKGVGEGIGKALDNVFKDHVVLADNKTKEEAIEDSTSLTAADIDSVVADIEKKIETNQIETDDITVDMVKAEVHNITGKDLDIVTEKEQESIANAAVDPVERCEKMAEDSETVEHLVKKQALIAQEIAKDTEDLKALKVEEEVILKQLTNDTETISSTPQQETGKAEAVAQDNEILKEIVKQEVILNEEITKDAVMLGEIAKEEVANAETLVKNSELVEDAVKEELDIVEGEKNSLQHIISDHDEPATEAAAKPSEEEGEIAPIHTSECELPTGKELDAVIKDIEEKVKDKELKTGDIDSKLINEEFKVLTGKELLPDVLESDTKNEIEKIVDKVIEAVEEPKTQTKKQITSNPKKSHTINFKVISPKGTGPSKEDIEDVTNIIDAEIRRGEIQKDDIDEAYIRAQITRLTGQTLSPDAKVEFSNNEGVRQLNIDINYNDPNSERPSPASFNKVIQVINDRFNSGQITAKDVDAALLNKEFKKVCGKTYEFDVVVKSSGPPQNKLGVSSRRIQQDRKIVKPSPSQLIHGPRISQPKNVNEPEDTFIDIVNDVSRGGNSRFEDEEQPTRMISGRNRINQFIPSRNEFIPQQSQNTFRQSQSGFIPGSVRITNRLPPSVIMGGQFSPNQQQSGRIMPNNAFVVWVAVWGSCRSVRFEEGMIVADEDEPSTTSVKDKDAEENEAPEEEGNNEGGGEVADEEEEGETSSPTKKEPKKEGATTEAAEGEDPEEEEESEAPTKETTTKKTPSKMSTETTASKNEDSSDGVDYTQDDYDTTTSRSTETSTEAVSKTTSSLVSSSLPTLPNKKVVPSKNKPPPPGKGKGKGPPGKGKKAPLKGKKGPPSKGKKGAPAKKGPAKKGPAKKAPPKKAAPKKRPP</sequence>
<accession>A0AC35THR0</accession>
<dbReference type="WBParaSite" id="RSKR_0000071500.1">
    <property type="protein sequence ID" value="RSKR_0000071500.1"/>
    <property type="gene ID" value="RSKR_0000071500"/>
</dbReference>
<name>A0AC35THR0_9BILA</name>
<organism evidence="1 2">
    <name type="scientific">Rhabditophanes sp. KR3021</name>
    <dbReference type="NCBI Taxonomy" id="114890"/>
    <lineage>
        <taxon>Eukaryota</taxon>
        <taxon>Metazoa</taxon>
        <taxon>Ecdysozoa</taxon>
        <taxon>Nematoda</taxon>
        <taxon>Chromadorea</taxon>
        <taxon>Rhabditida</taxon>
        <taxon>Tylenchina</taxon>
        <taxon>Panagrolaimomorpha</taxon>
        <taxon>Strongyloidoidea</taxon>
        <taxon>Alloionematidae</taxon>
        <taxon>Rhabditophanes</taxon>
    </lineage>
</organism>
<dbReference type="Proteomes" id="UP000095286">
    <property type="component" value="Unplaced"/>
</dbReference>
<evidence type="ECO:0000313" key="1">
    <source>
        <dbReference type="Proteomes" id="UP000095286"/>
    </source>
</evidence>
<reference evidence="2" key="1">
    <citation type="submission" date="2016-11" db="UniProtKB">
        <authorList>
            <consortium name="WormBaseParasite"/>
        </authorList>
    </citation>
    <scope>IDENTIFICATION</scope>
    <source>
        <strain evidence="2">KR3021</strain>
    </source>
</reference>
<evidence type="ECO:0000313" key="2">
    <source>
        <dbReference type="WBParaSite" id="RSKR_0000071500.1"/>
    </source>
</evidence>
<protein>
    <submittedName>
        <fullName evidence="2">Uncharacterized protein</fullName>
    </submittedName>
</protein>